<dbReference type="InterPro" id="IPR036396">
    <property type="entry name" value="Cyt_P450_sf"/>
</dbReference>
<dbReference type="PROSITE" id="PS00086">
    <property type="entry name" value="CYTOCHROME_P450"/>
    <property type="match status" value="1"/>
</dbReference>
<reference evidence="16" key="1">
    <citation type="journal article" date="2015" name="Genome Announc.">
        <title>Draft genome sequence of the fungus Penicillium brasilianum MG11.</title>
        <authorList>
            <person name="Horn F."/>
            <person name="Linde J."/>
            <person name="Mattern D.J."/>
            <person name="Walther G."/>
            <person name="Guthke R."/>
            <person name="Brakhage A.A."/>
            <person name="Valiante V."/>
        </authorList>
    </citation>
    <scope>NUCLEOTIDE SEQUENCE [LARGE SCALE GENOMIC DNA]</scope>
    <source>
        <strain evidence="16">MG11</strain>
    </source>
</reference>
<dbReference type="Pfam" id="PF00067">
    <property type="entry name" value="p450"/>
    <property type="match status" value="1"/>
</dbReference>
<keyword evidence="10 13" id="KW-0503">Monooxygenase</keyword>
<evidence type="ECO:0000256" key="6">
    <source>
        <dbReference type="ARBA" id="ARBA00022723"/>
    </source>
</evidence>
<evidence type="ECO:0000256" key="3">
    <source>
        <dbReference type="ARBA" id="ARBA00010617"/>
    </source>
</evidence>
<evidence type="ECO:0000256" key="7">
    <source>
        <dbReference type="ARBA" id="ARBA00022989"/>
    </source>
</evidence>
<evidence type="ECO:0000256" key="11">
    <source>
        <dbReference type="ARBA" id="ARBA00023136"/>
    </source>
</evidence>
<evidence type="ECO:0000256" key="8">
    <source>
        <dbReference type="ARBA" id="ARBA00023002"/>
    </source>
</evidence>
<comment type="subcellular location">
    <subcellularLocation>
        <location evidence="2">Membrane</location>
    </subcellularLocation>
</comment>
<evidence type="ECO:0000256" key="13">
    <source>
        <dbReference type="RuleBase" id="RU000461"/>
    </source>
</evidence>
<keyword evidence="16" id="KW-1185">Reference proteome</keyword>
<dbReference type="InterPro" id="IPR002403">
    <property type="entry name" value="Cyt_P450_E_grp-IV"/>
</dbReference>
<dbReference type="InterPro" id="IPR017972">
    <property type="entry name" value="Cyt_P450_CS"/>
</dbReference>
<comment type="cofactor">
    <cofactor evidence="1 12">
        <name>heme</name>
        <dbReference type="ChEBI" id="CHEBI:30413"/>
    </cofactor>
</comment>
<dbReference type="PANTHER" id="PTHR46206">
    <property type="entry name" value="CYTOCHROME P450"/>
    <property type="match status" value="1"/>
</dbReference>
<proteinExistence type="inferred from homology"/>
<accession>A0A0F7TGB6</accession>
<dbReference type="EMBL" id="CDHK01000002">
    <property type="protein sequence ID" value="CEJ55869.1"/>
    <property type="molecule type" value="Genomic_DNA"/>
</dbReference>
<gene>
    <name evidence="15" type="ORF">PMG11_02100</name>
</gene>
<feature type="transmembrane region" description="Helical" evidence="14">
    <location>
        <begin position="17"/>
        <end position="39"/>
    </location>
</feature>
<evidence type="ECO:0000256" key="9">
    <source>
        <dbReference type="ARBA" id="ARBA00023004"/>
    </source>
</evidence>
<keyword evidence="5 14" id="KW-0812">Transmembrane</keyword>
<dbReference type="STRING" id="104259.A0A0F7TGB6"/>
<feature type="binding site" description="axial binding residue" evidence="12">
    <location>
        <position position="504"/>
    </location>
    <ligand>
        <name>heme</name>
        <dbReference type="ChEBI" id="CHEBI:30413"/>
    </ligand>
    <ligandPart>
        <name>Fe</name>
        <dbReference type="ChEBI" id="CHEBI:18248"/>
    </ligandPart>
</feature>
<evidence type="ECO:0000256" key="1">
    <source>
        <dbReference type="ARBA" id="ARBA00001971"/>
    </source>
</evidence>
<dbReference type="GO" id="GO:0016705">
    <property type="term" value="F:oxidoreductase activity, acting on paired donors, with incorporation or reduction of molecular oxygen"/>
    <property type="evidence" value="ECO:0007669"/>
    <property type="project" value="InterPro"/>
</dbReference>
<evidence type="ECO:0008006" key="17">
    <source>
        <dbReference type="Google" id="ProtNLM"/>
    </source>
</evidence>
<comment type="similarity">
    <text evidence="3 13">Belongs to the cytochrome P450 family.</text>
</comment>
<evidence type="ECO:0000313" key="15">
    <source>
        <dbReference type="EMBL" id="CEJ55869.1"/>
    </source>
</evidence>
<dbReference type="GO" id="GO:0004497">
    <property type="term" value="F:monooxygenase activity"/>
    <property type="evidence" value="ECO:0007669"/>
    <property type="project" value="UniProtKB-KW"/>
</dbReference>
<dbReference type="PANTHER" id="PTHR46206:SF5">
    <property type="entry name" value="P450, PUTATIVE (EUROFUNG)-RELATED"/>
    <property type="match status" value="1"/>
</dbReference>
<evidence type="ECO:0000256" key="5">
    <source>
        <dbReference type="ARBA" id="ARBA00022692"/>
    </source>
</evidence>
<evidence type="ECO:0000256" key="4">
    <source>
        <dbReference type="ARBA" id="ARBA00022617"/>
    </source>
</evidence>
<dbReference type="InterPro" id="IPR001128">
    <property type="entry name" value="Cyt_P450"/>
</dbReference>
<dbReference type="Proteomes" id="UP000042958">
    <property type="component" value="Unassembled WGS sequence"/>
</dbReference>
<dbReference type="CDD" id="cd11041">
    <property type="entry name" value="CYP503A1-like"/>
    <property type="match status" value="1"/>
</dbReference>
<keyword evidence="6 12" id="KW-0479">Metal-binding</keyword>
<evidence type="ECO:0000313" key="16">
    <source>
        <dbReference type="Proteomes" id="UP000042958"/>
    </source>
</evidence>
<dbReference type="SUPFAM" id="SSF48264">
    <property type="entry name" value="Cytochrome P450"/>
    <property type="match status" value="1"/>
</dbReference>
<evidence type="ECO:0000256" key="2">
    <source>
        <dbReference type="ARBA" id="ARBA00004370"/>
    </source>
</evidence>
<keyword evidence="11 14" id="KW-0472">Membrane</keyword>
<protein>
    <recommendedName>
        <fullName evidence="17">Cytochrome P450</fullName>
    </recommendedName>
</protein>
<evidence type="ECO:0000256" key="10">
    <source>
        <dbReference type="ARBA" id="ARBA00023033"/>
    </source>
</evidence>
<keyword evidence="7 14" id="KW-1133">Transmembrane helix</keyword>
<evidence type="ECO:0000256" key="12">
    <source>
        <dbReference type="PIRSR" id="PIRSR602403-1"/>
    </source>
</evidence>
<dbReference type="GO" id="GO:0020037">
    <property type="term" value="F:heme binding"/>
    <property type="evidence" value="ECO:0007669"/>
    <property type="project" value="InterPro"/>
</dbReference>
<dbReference type="OrthoDB" id="1844152at2759"/>
<dbReference type="GO" id="GO:0005506">
    <property type="term" value="F:iron ion binding"/>
    <property type="evidence" value="ECO:0007669"/>
    <property type="project" value="InterPro"/>
</dbReference>
<keyword evidence="9 12" id="KW-0408">Iron</keyword>
<organism evidence="15 16">
    <name type="scientific">Penicillium brasilianum</name>
    <dbReference type="NCBI Taxonomy" id="104259"/>
    <lineage>
        <taxon>Eukaryota</taxon>
        <taxon>Fungi</taxon>
        <taxon>Dikarya</taxon>
        <taxon>Ascomycota</taxon>
        <taxon>Pezizomycotina</taxon>
        <taxon>Eurotiomycetes</taxon>
        <taxon>Eurotiomycetidae</taxon>
        <taxon>Eurotiales</taxon>
        <taxon>Aspergillaceae</taxon>
        <taxon>Penicillium</taxon>
    </lineage>
</organism>
<name>A0A0F7TGB6_PENBI</name>
<sequence>MAIMPIDWPTGLDIRQMAISICLVLPVALVLVTMLALVARSRYLANDCTPMVSGKSPLSILYQQYRFVVNGPALIKDGYARFSNGLFEIPRTFRFGQVVLCKPELIEELKNTRSAVASPEPWIDQLLQISHVMPGYFPKGKGWPAIAKTTPGLIRGTAHKQLDRYIPHMNKAISSQLGALKFTDTECAVGCFDFAYSIVARSGSFAMVGPRLSQNEEYIQAVKDHILGMIVTTRVQFLVPDGLKRYFGGFIGRLATLGTRWDMHASRKTLLKHFDARAAEYRNEMASGDLVEDLKTNPEQKEDPVSPVLFTIVVRFSCNAYGRVFVQVEIFRWLYENSIVNQKWSYSEVIGEMLLLQFAFIYTTAYALYGALSELAQRPEYTDPLREEAEAFLANREPTVASCDQMILMDSFLKECQRLHPPAAISAHRVCVTELQLSNGITLKPGTHVGVPSGVIQYSSSAYTDPETFDGFRFAKRAAAGASNTKLVDLSPEYLVFGMGVHACPGRWMASALMKLVLGHLLLQYDVLPSSKQGAGRRESLYGSLSFEEFCVPNFGLEIRLRQREGMRSSE</sequence>
<dbReference type="AlphaFoldDB" id="A0A0F7TGB6"/>
<dbReference type="GO" id="GO:0016020">
    <property type="term" value="C:membrane"/>
    <property type="evidence" value="ECO:0007669"/>
    <property type="project" value="UniProtKB-SubCell"/>
</dbReference>
<keyword evidence="4 12" id="KW-0349">Heme</keyword>
<keyword evidence="8 13" id="KW-0560">Oxidoreductase</keyword>
<dbReference type="GO" id="GO:0043386">
    <property type="term" value="P:mycotoxin biosynthetic process"/>
    <property type="evidence" value="ECO:0007669"/>
    <property type="project" value="UniProtKB-ARBA"/>
</dbReference>
<evidence type="ECO:0000256" key="14">
    <source>
        <dbReference type="SAM" id="Phobius"/>
    </source>
</evidence>
<dbReference type="Gene3D" id="1.10.630.10">
    <property type="entry name" value="Cytochrome P450"/>
    <property type="match status" value="1"/>
</dbReference>
<dbReference type="PRINTS" id="PR00465">
    <property type="entry name" value="EP450IV"/>
</dbReference>